<keyword evidence="1" id="KW-0472">Membrane</keyword>
<name>A0A9P5ZHS3_PLEER</name>
<protein>
    <submittedName>
        <fullName evidence="2">Uncharacterized protein</fullName>
    </submittedName>
</protein>
<evidence type="ECO:0000256" key="1">
    <source>
        <dbReference type="SAM" id="Phobius"/>
    </source>
</evidence>
<dbReference type="Proteomes" id="UP000807025">
    <property type="component" value="Unassembled WGS sequence"/>
</dbReference>
<organism evidence="2 3">
    <name type="scientific">Pleurotus eryngii</name>
    <name type="common">Boletus of the steppes</name>
    <dbReference type="NCBI Taxonomy" id="5323"/>
    <lineage>
        <taxon>Eukaryota</taxon>
        <taxon>Fungi</taxon>
        <taxon>Dikarya</taxon>
        <taxon>Basidiomycota</taxon>
        <taxon>Agaricomycotina</taxon>
        <taxon>Agaricomycetes</taxon>
        <taxon>Agaricomycetidae</taxon>
        <taxon>Agaricales</taxon>
        <taxon>Pleurotineae</taxon>
        <taxon>Pleurotaceae</taxon>
        <taxon>Pleurotus</taxon>
    </lineage>
</organism>
<sequence>MGFNYPTMSADIMIEHGFVYPCLVFARRVKRARRGYILWILMHALLPIIAARVSALSTGETAYPIPLYCRPLRPSSTGYSAIPLVSRSIYFYQPRDCGWTCCAGISFVRCTHWSVSGGK</sequence>
<evidence type="ECO:0000313" key="2">
    <source>
        <dbReference type="EMBL" id="KAF9487984.1"/>
    </source>
</evidence>
<gene>
    <name evidence="2" type="ORF">BDN71DRAFT_547863</name>
</gene>
<dbReference type="EMBL" id="MU154738">
    <property type="protein sequence ID" value="KAF9487984.1"/>
    <property type="molecule type" value="Genomic_DNA"/>
</dbReference>
<reference evidence="2" key="1">
    <citation type="submission" date="2020-11" db="EMBL/GenBank/DDBJ databases">
        <authorList>
            <consortium name="DOE Joint Genome Institute"/>
            <person name="Ahrendt S."/>
            <person name="Riley R."/>
            <person name="Andreopoulos W."/>
            <person name="Labutti K."/>
            <person name="Pangilinan J."/>
            <person name="Ruiz-Duenas F.J."/>
            <person name="Barrasa J.M."/>
            <person name="Sanchez-Garcia M."/>
            <person name="Camarero S."/>
            <person name="Miyauchi S."/>
            <person name="Serrano A."/>
            <person name="Linde D."/>
            <person name="Babiker R."/>
            <person name="Drula E."/>
            <person name="Ayuso-Fernandez I."/>
            <person name="Pacheco R."/>
            <person name="Padilla G."/>
            <person name="Ferreira P."/>
            <person name="Barriuso J."/>
            <person name="Kellner H."/>
            <person name="Castanera R."/>
            <person name="Alfaro M."/>
            <person name="Ramirez L."/>
            <person name="Pisabarro A.G."/>
            <person name="Kuo A."/>
            <person name="Tritt A."/>
            <person name="Lipzen A."/>
            <person name="He G."/>
            <person name="Yan M."/>
            <person name="Ng V."/>
            <person name="Cullen D."/>
            <person name="Martin F."/>
            <person name="Rosso M.-N."/>
            <person name="Henrissat B."/>
            <person name="Hibbett D."/>
            <person name="Martinez A.T."/>
            <person name="Grigoriev I.V."/>
        </authorList>
    </citation>
    <scope>NUCLEOTIDE SEQUENCE</scope>
    <source>
        <strain evidence="2">ATCC 90797</strain>
    </source>
</reference>
<keyword evidence="1" id="KW-0812">Transmembrane</keyword>
<evidence type="ECO:0000313" key="3">
    <source>
        <dbReference type="Proteomes" id="UP000807025"/>
    </source>
</evidence>
<dbReference type="AlphaFoldDB" id="A0A9P5ZHS3"/>
<feature type="transmembrane region" description="Helical" evidence="1">
    <location>
        <begin position="36"/>
        <end position="55"/>
    </location>
</feature>
<keyword evidence="1" id="KW-1133">Transmembrane helix</keyword>
<keyword evidence="3" id="KW-1185">Reference proteome</keyword>
<accession>A0A9P5ZHS3</accession>
<proteinExistence type="predicted"/>
<comment type="caution">
    <text evidence="2">The sequence shown here is derived from an EMBL/GenBank/DDBJ whole genome shotgun (WGS) entry which is preliminary data.</text>
</comment>